<name>A0ABR2JB12_9PEZI</name>
<evidence type="ECO:0000313" key="1">
    <source>
        <dbReference type="EMBL" id="KAK8875000.1"/>
    </source>
</evidence>
<keyword evidence="2" id="KW-1185">Reference proteome</keyword>
<evidence type="ECO:0000313" key="2">
    <source>
        <dbReference type="Proteomes" id="UP001390339"/>
    </source>
</evidence>
<dbReference type="Proteomes" id="UP001390339">
    <property type="component" value="Unassembled WGS sequence"/>
</dbReference>
<reference evidence="1 2" key="1">
    <citation type="journal article" date="2024" name="IMA Fungus">
        <title>Apiospora arundinis, a panoply of carbohydrate-active enzymes and secondary metabolites.</title>
        <authorList>
            <person name="Sorensen T."/>
            <person name="Petersen C."/>
            <person name="Muurmann A.T."/>
            <person name="Christiansen J.V."/>
            <person name="Brundto M.L."/>
            <person name="Overgaard C.K."/>
            <person name="Boysen A.T."/>
            <person name="Wollenberg R.D."/>
            <person name="Larsen T.O."/>
            <person name="Sorensen J.L."/>
            <person name="Nielsen K.L."/>
            <person name="Sondergaard T.E."/>
        </authorList>
    </citation>
    <scope>NUCLEOTIDE SEQUENCE [LARGE SCALE GENOMIC DNA]</scope>
    <source>
        <strain evidence="1 2">AAU 773</strain>
    </source>
</reference>
<sequence length="96" mass="10844">MRLSLRDADALVASFDLNCRAVDLHHMVVVVFVHLALREVNTDSIGKIVDLLGGKQFPGRKRDLPLSQLHQGRTEWRLISTGLSLDTGQEYRFDQS</sequence>
<protein>
    <submittedName>
        <fullName evidence="1">Uncharacterized protein</fullName>
    </submittedName>
</protein>
<comment type="caution">
    <text evidence="1">The sequence shown here is derived from an EMBL/GenBank/DDBJ whole genome shotgun (WGS) entry which is preliminary data.</text>
</comment>
<accession>A0ABR2JB12</accession>
<organism evidence="1 2">
    <name type="scientific">Apiospora arundinis</name>
    <dbReference type="NCBI Taxonomy" id="335852"/>
    <lineage>
        <taxon>Eukaryota</taxon>
        <taxon>Fungi</taxon>
        <taxon>Dikarya</taxon>
        <taxon>Ascomycota</taxon>
        <taxon>Pezizomycotina</taxon>
        <taxon>Sordariomycetes</taxon>
        <taxon>Xylariomycetidae</taxon>
        <taxon>Amphisphaeriales</taxon>
        <taxon>Apiosporaceae</taxon>
        <taxon>Apiospora</taxon>
    </lineage>
</organism>
<gene>
    <name evidence="1" type="ORF">PGQ11_005514</name>
</gene>
<dbReference type="EMBL" id="JAPCWZ010000003">
    <property type="protein sequence ID" value="KAK8875000.1"/>
    <property type="molecule type" value="Genomic_DNA"/>
</dbReference>
<proteinExistence type="predicted"/>